<dbReference type="PANTHER" id="PTHR12526:SF629">
    <property type="entry name" value="TEICHURONIC ACID BIOSYNTHESIS GLYCOSYLTRANSFERASE TUAH-RELATED"/>
    <property type="match status" value="1"/>
</dbReference>
<dbReference type="CDD" id="cd03820">
    <property type="entry name" value="GT4_AmsD-like"/>
    <property type="match status" value="1"/>
</dbReference>
<evidence type="ECO:0000256" key="1">
    <source>
        <dbReference type="ARBA" id="ARBA00022676"/>
    </source>
</evidence>
<comment type="caution">
    <text evidence="4">The sequence shown here is derived from an EMBL/GenBank/DDBJ whole genome shotgun (WGS) entry which is preliminary data.</text>
</comment>
<evidence type="ECO:0000256" key="2">
    <source>
        <dbReference type="ARBA" id="ARBA00022679"/>
    </source>
</evidence>
<keyword evidence="2" id="KW-0808">Transferase</keyword>
<proteinExistence type="predicted"/>
<dbReference type="GO" id="GO:0016757">
    <property type="term" value="F:glycosyltransferase activity"/>
    <property type="evidence" value="ECO:0007669"/>
    <property type="project" value="UniProtKB-KW"/>
</dbReference>
<evidence type="ECO:0000259" key="3">
    <source>
        <dbReference type="Pfam" id="PF00534"/>
    </source>
</evidence>
<dbReference type="Gene3D" id="3.40.50.2000">
    <property type="entry name" value="Glycogen Phosphorylase B"/>
    <property type="match status" value="2"/>
</dbReference>
<evidence type="ECO:0000313" key="4">
    <source>
        <dbReference type="EMBL" id="MDI4509033.1"/>
    </source>
</evidence>
<gene>
    <name evidence="4" type="ORF">E6P75_02250</name>
</gene>
<dbReference type="InterPro" id="IPR001296">
    <property type="entry name" value="Glyco_trans_1"/>
</dbReference>
<name>A0AAW6TBL8_FAUOS</name>
<dbReference type="SUPFAM" id="SSF53756">
    <property type="entry name" value="UDP-Glycosyltransferase/glycogen phosphorylase"/>
    <property type="match status" value="1"/>
</dbReference>
<dbReference type="PANTHER" id="PTHR12526">
    <property type="entry name" value="GLYCOSYLTRANSFERASE"/>
    <property type="match status" value="1"/>
</dbReference>
<dbReference type="AlphaFoldDB" id="A0AAW6TBL8"/>
<dbReference type="EMBL" id="SSCJ01000001">
    <property type="protein sequence ID" value="MDI4509033.1"/>
    <property type="molecule type" value="Genomic_DNA"/>
</dbReference>
<sequence>MKNICFLIGNLNNAGGTERVTSLIANKLSESNRYKITILSLWEGKQPFFPLHKNIVIGSLYDAKPSFKKNFIPTTIKIRNFVKSNNVNVLIDVDSILCVFTVPALIGLTIKHICWEHFNFNANLGVKLRDIGRKLAARYCDYVVTLTTRDKELWEHNLKNIKSLIVPIPNPTPYENIENIPSLQYKTVLAIGRLTYQKGFDLLIEAWASVCKQNDDWTLCIVGSGEDEIQLKEYARVLNVDNRIDFIPATKYVEKYYKSSSFYCLSSRFEGLPMVLLEAQAYGLPIISLDCDTGPSEVIKDSENGFLCKANDVKELGHILSKCVNHLTVNDYEKLHENALKMHSKFYISNLIEKWYSIL</sequence>
<feature type="domain" description="Glycosyl transferase family 1" evidence="3">
    <location>
        <begin position="184"/>
        <end position="341"/>
    </location>
</feature>
<accession>A0AAW6TBL8</accession>
<dbReference type="GO" id="GO:1901135">
    <property type="term" value="P:carbohydrate derivative metabolic process"/>
    <property type="evidence" value="ECO:0007669"/>
    <property type="project" value="UniProtKB-ARBA"/>
</dbReference>
<reference evidence="4" key="1">
    <citation type="submission" date="2019-04" db="EMBL/GenBank/DDBJ databases">
        <title>Moraxella osloensis CCUG 73412, isolated from corneal scrapings as causative agent of keratitis.</title>
        <authorList>
            <person name="Connolly G."/>
            <person name="Jaen-Luchoro D."/>
            <person name="Pinyeiro-Iglesias B."/>
            <person name="Curry A."/>
            <person name="Knowles S."/>
            <person name="Moore E.R.B."/>
        </authorList>
    </citation>
    <scope>NUCLEOTIDE SEQUENCE</scope>
    <source>
        <strain evidence="4">CCUG 73412</strain>
    </source>
</reference>
<protein>
    <submittedName>
        <fullName evidence="4">Glycosyltransferase family 4 protein</fullName>
    </submittedName>
</protein>
<keyword evidence="1" id="KW-0328">Glycosyltransferase</keyword>
<dbReference type="Pfam" id="PF00534">
    <property type="entry name" value="Glycos_transf_1"/>
    <property type="match status" value="1"/>
</dbReference>
<organism evidence="4">
    <name type="scientific">Faucicola osloensis</name>
    <name type="common">Moraxella osloensis</name>
    <dbReference type="NCBI Taxonomy" id="34062"/>
    <lineage>
        <taxon>Bacteria</taxon>
        <taxon>Pseudomonadati</taxon>
        <taxon>Pseudomonadota</taxon>
        <taxon>Gammaproteobacteria</taxon>
        <taxon>Moraxellales</taxon>
        <taxon>Moraxellaceae</taxon>
        <taxon>Faucicola</taxon>
    </lineage>
</organism>